<dbReference type="AlphaFoldDB" id="A0A9W6VKW0"/>
<comment type="caution">
    <text evidence="1">The sequence shown here is derived from an EMBL/GenBank/DDBJ whole genome shotgun (WGS) entry which is preliminary data.</text>
</comment>
<evidence type="ECO:0008006" key="3">
    <source>
        <dbReference type="Google" id="ProtNLM"/>
    </source>
</evidence>
<protein>
    <recommendedName>
        <fullName evidence="3">Transposase DDE domain-containing protein</fullName>
    </recommendedName>
</protein>
<name>A0A9W6VKW0_9PSEU</name>
<dbReference type="EMBL" id="BSTI01000027">
    <property type="protein sequence ID" value="GLY70837.1"/>
    <property type="molecule type" value="Genomic_DNA"/>
</dbReference>
<dbReference type="RefSeq" id="WP_027946912.1">
    <property type="nucleotide sequence ID" value="NZ_BSTI01000027.1"/>
</dbReference>
<sequence>MQRLALTGWAAVAEPERLRLRNFAVAARLIRTARRRILKIPETWPWAHAVTSAHHRLTALTTSPCPNEQPRSTRRTS</sequence>
<gene>
    <name evidence="1" type="ORF">Atai01_74560</name>
</gene>
<reference evidence="1" key="1">
    <citation type="submission" date="2023-03" db="EMBL/GenBank/DDBJ databases">
        <title>Amycolatopsis taiwanensis NBRC 103393.</title>
        <authorList>
            <person name="Ichikawa N."/>
            <person name="Sato H."/>
            <person name="Tonouchi N."/>
        </authorList>
    </citation>
    <scope>NUCLEOTIDE SEQUENCE</scope>
    <source>
        <strain evidence="1">NBRC 103393</strain>
    </source>
</reference>
<accession>A0A9W6VKW0</accession>
<evidence type="ECO:0000313" key="1">
    <source>
        <dbReference type="EMBL" id="GLY70837.1"/>
    </source>
</evidence>
<dbReference type="Proteomes" id="UP001165136">
    <property type="component" value="Unassembled WGS sequence"/>
</dbReference>
<organism evidence="1 2">
    <name type="scientific">Amycolatopsis taiwanensis</name>
    <dbReference type="NCBI Taxonomy" id="342230"/>
    <lineage>
        <taxon>Bacteria</taxon>
        <taxon>Bacillati</taxon>
        <taxon>Actinomycetota</taxon>
        <taxon>Actinomycetes</taxon>
        <taxon>Pseudonocardiales</taxon>
        <taxon>Pseudonocardiaceae</taxon>
        <taxon>Amycolatopsis</taxon>
    </lineage>
</organism>
<keyword evidence="2" id="KW-1185">Reference proteome</keyword>
<evidence type="ECO:0000313" key="2">
    <source>
        <dbReference type="Proteomes" id="UP001165136"/>
    </source>
</evidence>
<proteinExistence type="predicted"/>